<feature type="compositionally biased region" description="Polar residues" evidence="1">
    <location>
        <begin position="171"/>
        <end position="182"/>
    </location>
</feature>
<dbReference type="AlphaFoldDB" id="U5YRV7"/>
<reference evidence="2" key="1">
    <citation type="journal article" date="2013" name="Proc. Natl. Acad. Sci. U.S.A.">
        <title>Diversity and abundance of phosphonate biosynthetic genes in nature.</title>
        <authorList>
            <person name="Yu X."/>
            <person name="Doroghazi J.R."/>
            <person name="Janga S.C."/>
            <person name="Zhang J.K."/>
            <person name="Circello B."/>
            <person name="Griffin B.M."/>
            <person name="Labeda D.P."/>
            <person name="Metcalf W.W."/>
        </authorList>
    </citation>
    <scope>NUCLEOTIDE SEQUENCE</scope>
    <source>
        <strain evidence="2">NRRL F-6133</strain>
    </source>
</reference>
<sequence length="227" mass="24003">MPEHELPPAALDTVLVMARREAASHLLRPPPGGRMNRPRPVLLVQVARCPWCGAGADTARHGQVVPLRMAPLVDAARPVEPEEGQVRLTALGCESLTARSLLSVVHAATGPGGPARTAYRTRAVAWAELAGPAGVPDLDPRTAADLLRRLADTERWADGAPMPPDAVRTVPASTRPATNPATSADAVEALRRAARTHFLTPHLDGGLASGLNARYRKQLDRAVLAAL</sequence>
<feature type="region of interest" description="Disordered" evidence="1">
    <location>
        <begin position="156"/>
        <end position="182"/>
    </location>
</feature>
<protein>
    <submittedName>
        <fullName evidence="2">Uncharacterized protein</fullName>
    </submittedName>
</protein>
<organism evidence="2">
    <name type="scientific">Kitasatospora sp. NRRL F-6133</name>
    <dbReference type="NCBI Taxonomy" id="1415539"/>
    <lineage>
        <taxon>Bacteria</taxon>
        <taxon>Bacillati</taxon>
        <taxon>Actinomycetota</taxon>
        <taxon>Actinomycetes</taxon>
        <taxon>Kitasatosporales</taxon>
        <taxon>Streptomycetaceae</taxon>
        <taxon>Kitasatospora</taxon>
    </lineage>
</organism>
<accession>U5YRV7</accession>
<dbReference type="EMBL" id="KF386873">
    <property type="protein sequence ID" value="AGZ94237.1"/>
    <property type="molecule type" value="Genomic_DNA"/>
</dbReference>
<evidence type="ECO:0000313" key="2">
    <source>
        <dbReference type="EMBL" id="AGZ94237.1"/>
    </source>
</evidence>
<evidence type="ECO:0000256" key="1">
    <source>
        <dbReference type="SAM" id="MobiDB-lite"/>
    </source>
</evidence>
<proteinExistence type="predicted"/>
<name>U5YRV7_9ACTN</name>